<dbReference type="Proteomes" id="UP000193498">
    <property type="component" value="Unassembled WGS sequence"/>
</dbReference>
<dbReference type="InParanoid" id="A0A1Y1XT59"/>
<dbReference type="GO" id="GO:0016788">
    <property type="term" value="F:hydrolase activity, acting on ester bonds"/>
    <property type="evidence" value="ECO:0007669"/>
    <property type="project" value="InterPro"/>
</dbReference>
<dbReference type="Pfam" id="PF00657">
    <property type="entry name" value="Lipase_GDSL"/>
    <property type="match status" value="1"/>
</dbReference>
<evidence type="ECO:0008006" key="4">
    <source>
        <dbReference type="Google" id="ProtNLM"/>
    </source>
</evidence>
<organism evidence="2 3">
    <name type="scientific">Basidiobolus meristosporus CBS 931.73</name>
    <dbReference type="NCBI Taxonomy" id="1314790"/>
    <lineage>
        <taxon>Eukaryota</taxon>
        <taxon>Fungi</taxon>
        <taxon>Fungi incertae sedis</taxon>
        <taxon>Zoopagomycota</taxon>
        <taxon>Entomophthoromycotina</taxon>
        <taxon>Basidiobolomycetes</taxon>
        <taxon>Basidiobolales</taxon>
        <taxon>Basidiobolaceae</taxon>
        <taxon>Basidiobolus</taxon>
    </lineage>
</organism>
<name>A0A1Y1XT59_9FUNG</name>
<evidence type="ECO:0000313" key="2">
    <source>
        <dbReference type="EMBL" id="ORX88875.1"/>
    </source>
</evidence>
<comment type="caution">
    <text evidence="2">The sequence shown here is derived from an EMBL/GenBank/DDBJ whole genome shotgun (WGS) entry which is preliminary data.</text>
</comment>
<dbReference type="AlphaFoldDB" id="A0A1Y1XT59"/>
<dbReference type="InterPro" id="IPR036514">
    <property type="entry name" value="SGNH_hydro_sf"/>
</dbReference>
<dbReference type="CDD" id="cd01846">
    <property type="entry name" value="fatty_acyltransferase_like"/>
    <property type="match status" value="1"/>
</dbReference>
<evidence type="ECO:0000313" key="3">
    <source>
        <dbReference type="Proteomes" id="UP000193498"/>
    </source>
</evidence>
<keyword evidence="3" id="KW-1185">Reference proteome</keyword>
<reference evidence="2 3" key="1">
    <citation type="submission" date="2016-07" db="EMBL/GenBank/DDBJ databases">
        <title>Pervasive Adenine N6-methylation of Active Genes in Fungi.</title>
        <authorList>
            <consortium name="DOE Joint Genome Institute"/>
            <person name="Mondo S.J."/>
            <person name="Dannebaum R.O."/>
            <person name="Kuo R.C."/>
            <person name="Labutti K."/>
            <person name="Haridas S."/>
            <person name="Kuo A."/>
            <person name="Salamov A."/>
            <person name="Ahrendt S.R."/>
            <person name="Lipzen A."/>
            <person name="Sullivan W."/>
            <person name="Andreopoulos W.B."/>
            <person name="Clum A."/>
            <person name="Lindquist E."/>
            <person name="Daum C."/>
            <person name="Ramamoorthy G.K."/>
            <person name="Gryganskyi A."/>
            <person name="Culley D."/>
            <person name="Magnuson J.K."/>
            <person name="James T.Y."/>
            <person name="O'Malley M.A."/>
            <person name="Stajich J.E."/>
            <person name="Spatafora J.W."/>
            <person name="Visel A."/>
            <person name="Grigoriev I.V."/>
        </authorList>
    </citation>
    <scope>NUCLEOTIDE SEQUENCE [LARGE SCALE GENOMIC DNA]</scope>
    <source>
        <strain evidence="2 3">CBS 931.73</strain>
    </source>
</reference>
<keyword evidence="1" id="KW-0732">Signal</keyword>
<dbReference type="SUPFAM" id="SSF52266">
    <property type="entry name" value="SGNH hydrolase"/>
    <property type="match status" value="1"/>
</dbReference>
<dbReference type="InterPro" id="IPR001087">
    <property type="entry name" value="GDSL"/>
</dbReference>
<dbReference type="OrthoDB" id="1600564at2759"/>
<dbReference type="Gene3D" id="3.40.50.1110">
    <property type="entry name" value="SGNH hydrolase"/>
    <property type="match status" value="1"/>
</dbReference>
<feature type="signal peptide" evidence="1">
    <location>
        <begin position="1"/>
        <end position="20"/>
    </location>
</feature>
<gene>
    <name evidence="2" type="ORF">K493DRAFT_358953</name>
</gene>
<sequence length="293" mass="33738">MIPTRLTLFSLVTRLAVVYSIEVKEIKNVVIFGDSYSDHENLFSIGMNTFFPQIYVEGHFTNGLMWPEYLQNRTSWNFENYSFGGATVSNTLIPTNAAFLGVPVPSIEQQIAAHRQRLLSNPNELDHKDTLYVVAAVGNDYNWDRTPDPSEIVDQLENATMPLLQPPINADKIIFWNGGFEKVPRNRVSEWKYQLALFQRKTHNKRVDEVVKKYQALKPNLRIKIFDLDRLLTDAVKDPLYPNSYEPCIVAHKDGHNSICHYPEKSVFWDDIHPTTSIHRGFAREMLSVIKSL</sequence>
<proteinExistence type="predicted"/>
<accession>A0A1Y1XT59</accession>
<evidence type="ECO:0000256" key="1">
    <source>
        <dbReference type="SAM" id="SignalP"/>
    </source>
</evidence>
<dbReference type="EMBL" id="MCFE01000492">
    <property type="protein sequence ID" value="ORX88875.1"/>
    <property type="molecule type" value="Genomic_DNA"/>
</dbReference>
<protein>
    <recommendedName>
        <fullName evidence="4">SGNH hydrolase</fullName>
    </recommendedName>
</protein>
<feature type="chain" id="PRO_5012101419" description="SGNH hydrolase" evidence="1">
    <location>
        <begin position="21"/>
        <end position="293"/>
    </location>
</feature>